<name>A0A446BKV8_9PEZI</name>
<evidence type="ECO:0000256" key="1">
    <source>
        <dbReference type="SAM" id="MobiDB-lite"/>
    </source>
</evidence>
<dbReference type="Proteomes" id="UP000289323">
    <property type="component" value="Unassembled WGS sequence"/>
</dbReference>
<evidence type="ECO:0000313" key="3">
    <source>
        <dbReference type="Proteomes" id="UP000289323"/>
    </source>
</evidence>
<evidence type="ECO:0000313" key="2">
    <source>
        <dbReference type="EMBL" id="SPQ23130.1"/>
    </source>
</evidence>
<feature type="region of interest" description="Disordered" evidence="1">
    <location>
        <begin position="68"/>
        <end position="95"/>
    </location>
</feature>
<dbReference type="EMBL" id="OUUZ01000009">
    <property type="protein sequence ID" value="SPQ23130.1"/>
    <property type="molecule type" value="Genomic_DNA"/>
</dbReference>
<accession>A0A446BKV8</accession>
<sequence>MSDAARSSARLVEEVREISWQLARVCWQLAAVAKTTYKTNRGFPTVRVPNQSQRSSESSAVSVYHQAVQYQPGGDTDTETEAHSSRQASPSSSTFATTAAEDVWSYSEPSPGSKKKLLIYPKARFEFDPWTALKCADRFRFATEQLHALVHTHLRLDDFENRPTYSPRMVGS</sequence>
<protein>
    <submittedName>
        <fullName evidence="2">1050a8c8-eafe-43c4-9415-83ad50356db6</fullName>
    </submittedName>
</protein>
<organism evidence="2 3">
    <name type="scientific">Thermothielavioides terrestris</name>
    <dbReference type="NCBI Taxonomy" id="2587410"/>
    <lineage>
        <taxon>Eukaryota</taxon>
        <taxon>Fungi</taxon>
        <taxon>Dikarya</taxon>
        <taxon>Ascomycota</taxon>
        <taxon>Pezizomycotina</taxon>
        <taxon>Sordariomycetes</taxon>
        <taxon>Sordariomycetidae</taxon>
        <taxon>Sordariales</taxon>
        <taxon>Chaetomiaceae</taxon>
        <taxon>Thermothielavioides</taxon>
    </lineage>
</organism>
<reference evidence="2 3" key="1">
    <citation type="submission" date="2018-04" db="EMBL/GenBank/DDBJ databases">
        <authorList>
            <person name="Huttner S."/>
            <person name="Dainat J."/>
        </authorList>
    </citation>
    <scope>NUCLEOTIDE SEQUENCE [LARGE SCALE GENOMIC DNA]</scope>
</reference>
<feature type="compositionally biased region" description="Low complexity" evidence="1">
    <location>
        <begin position="85"/>
        <end position="95"/>
    </location>
</feature>
<dbReference type="AlphaFoldDB" id="A0A446BKV8"/>
<gene>
    <name evidence="2" type="ORF">TT172_LOCUS5549</name>
</gene>
<proteinExistence type="predicted"/>